<dbReference type="InterPro" id="IPR016177">
    <property type="entry name" value="DNA-bd_dom_sf"/>
</dbReference>
<dbReference type="GO" id="GO:0003700">
    <property type="term" value="F:DNA-binding transcription factor activity"/>
    <property type="evidence" value="ECO:0007669"/>
    <property type="project" value="InterPro"/>
</dbReference>
<keyword evidence="4" id="KW-0238">DNA-binding</keyword>
<dbReference type="InterPro" id="IPR001471">
    <property type="entry name" value="AP2/ERF_dom"/>
</dbReference>
<feature type="region of interest" description="Disordered" evidence="7">
    <location>
        <begin position="95"/>
        <end position="157"/>
    </location>
</feature>
<organism evidence="9 10">
    <name type="scientific">Lithospermum erythrorhizon</name>
    <name type="common">Purple gromwell</name>
    <name type="synonym">Lithospermum officinale var. erythrorhizon</name>
    <dbReference type="NCBI Taxonomy" id="34254"/>
    <lineage>
        <taxon>Eukaryota</taxon>
        <taxon>Viridiplantae</taxon>
        <taxon>Streptophyta</taxon>
        <taxon>Embryophyta</taxon>
        <taxon>Tracheophyta</taxon>
        <taxon>Spermatophyta</taxon>
        <taxon>Magnoliopsida</taxon>
        <taxon>eudicotyledons</taxon>
        <taxon>Gunneridae</taxon>
        <taxon>Pentapetalae</taxon>
        <taxon>asterids</taxon>
        <taxon>lamiids</taxon>
        <taxon>Boraginales</taxon>
        <taxon>Boraginaceae</taxon>
        <taxon>Boraginoideae</taxon>
        <taxon>Lithospermeae</taxon>
        <taxon>Lithospermum</taxon>
    </lineage>
</organism>
<name>A0AAV3QQR2_LITER</name>
<evidence type="ECO:0000256" key="2">
    <source>
        <dbReference type="ARBA" id="ARBA00022821"/>
    </source>
</evidence>
<sequence length="347" mass="37652">MCVINKVATSRTKERKGGNGNNEEEENRRIVWEGDENNMLDSLVSPMLCGFNRQLEMSAMVSALTHVVAGHGPIQQQFIEPLSCLAVSSCSSSRVGVKRGREEEGETRNDERLMSAPDFGRVDQSHLLSGGNSIMSSQPQPGVQPPPPQPSPTPEASYVYLYPDATSASTAEGATPRRYRGVRQRPWGKWAAEIRDPYKASRVWLGTFDTAEAAARAYDEAALRFRGNKAKLNFPENVRLVSDHFPGSSDVAVVSSVHVQAPTCAGFMMRDYSMNNIDSNVFLDEFMGSSSASLASEAMDSRTALPLLPPSSGELSGGYFGGGGSGSQLENWLRFHSSSGRREPPPG</sequence>
<dbReference type="SUPFAM" id="SSF54171">
    <property type="entry name" value="DNA-binding domain"/>
    <property type="match status" value="1"/>
</dbReference>
<evidence type="ECO:0000256" key="7">
    <source>
        <dbReference type="SAM" id="MobiDB-lite"/>
    </source>
</evidence>
<dbReference type="CDD" id="cd00018">
    <property type="entry name" value="AP2"/>
    <property type="match status" value="1"/>
</dbReference>
<dbReference type="GO" id="GO:0003677">
    <property type="term" value="F:DNA binding"/>
    <property type="evidence" value="ECO:0007669"/>
    <property type="project" value="UniProtKB-KW"/>
</dbReference>
<dbReference type="GO" id="GO:0009873">
    <property type="term" value="P:ethylene-activated signaling pathway"/>
    <property type="evidence" value="ECO:0007669"/>
    <property type="project" value="InterPro"/>
</dbReference>
<evidence type="ECO:0000256" key="1">
    <source>
        <dbReference type="ARBA" id="ARBA00004123"/>
    </source>
</evidence>
<dbReference type="GO" id="GO:0005634">
    <property type="term" value="C:nucleus"/>
    <property type="evidence" value="ECO:0007669"/>
    <property type="project" value="UniProtKB-SubCell"/>
</dbReference>
<dbReference type="PRINTS" id="PR00367">
    <property type="entry name" value="ETHRSPELEMNT"/>
</dbReference>
<dbReference type="Proteomes" id="UP001454036">
    <property type="component" value="Unassembled WGS sequence"/>
</dbReference>
<dbReference type="AlphaFoldDB" id="A0AAV3QQR2"/>
<gene>
    <name evidence="9" type="ORF">LIER_39951</name>
</gene>
<evidence type="ECO:0000259" key="8">
    <source>
        <dbReference type="PROSITE" id="PS51032"/>
    </source>
</evidence>
<dbReference type="InterPro" id="IPR044808">
    <property type="entry name" value="ERF_plant"/>
</dbReference>
<feature type="compositionally biased region" description="Basic and acidic residues" evidence="7">
    <location>
        <begin position="99"/>
        <end position="113"/>
    </location>
</feature>
<dbReference type="GO" id="GO:0006952">
    <property type="term" value="P:defense response"/>
    <property type="evidence" value="ECO:0007669"/>
    <property type="project" value="UniProtKB-KW"/>
</dbReference>
<evidence type="ECO:0000256" key="5">
    <source>
        <dbReference type="ARBA" id="ARBA00023163"/>
    </source>
</evidence>
<dbReference type="Gene3D" id="3.30.730.10">
    <property type="entry name" value="AP2/ERF domain"/>
    <property type="match status" value="1"/>
</dbReference>
<dbReference type="EMBL" id="BAABME010022229">
    <property type="protein sequence ID" value="GAA0165302.1"/>
    <property type="molecule type" value="Genomic_DNA"/>
</dbReference>
<comment type="subcellular location">
    <subcellularLocation>
        <location evidence="1">Nucleus</location>
    </subcellularLocation>
</comment>
<dbReference type="SMART" id="SM00380">
    <property type="entry name" value="AP2"/>
    <property type="match status" value="1"/>
</dbReference>
<reference evidence="9 10" key="1">
    <citation type="submission" date="2024-01" db="EMBL/GenBank/DDBJ databases">
        <title>The complete chloroplast genome sequence of Lithospermum erythrorhizon: insights into the phylogenetic relationship among Boraginaceae species and the maternal lineages of purple gromwells.</title>
        <authorList>
            <person name="Okada T."/>
            <person name="Watanabe K."/>
        </authorList>
    </citation>
    <scope>NUCLEOTIDE SEQUENCE [LARGE SCALE GENOMIC DNA]</scope>
</reference>
<feature type="compositionally biased region" description="Polar residues" evidence="7">
    <location>
        <begin position="126"/>
        <end position="135"/>
    </location>
</feature>
<dbReference type="PANTHER" id="PTHR31190:SF473">
    <property type="entry name" value="OS05G0437100 PROTEIN"/>
    <property type="match status" value="1"/>
</dbReference>
<evidence type="ECO:0000256" key="3">
    <source>
        <dbReference type="ARBA" id="ARBA00023015"/>
    </source>
</evidence>
<dbReference type="PANTHER" id="PTHR31190">
    <property type="entry name" value="DNA-BINDING DOMAIN"/>
    <property type="match status" value="1"/>
</dbReference>
<dbReference type="PROSITE" id="PS51032">
    <property type="entry name" value="AP2_ERF"/>
    <property type="match status" value="1"/>
</dbReference>
<feature type="domain" description="AP2/ERF" evidence="8">
    <location>
        <begin position="178"/>
        <end position="235"/>
    </location>
</feature>
<accession>A0AAV3QQR2</accession>
<dbReference type="InterPro" id="IPR036955">
    <property type="entry name" value="AP2/ERF_dom_sf"/>
</dbReference>
<keyword evidence="6" id="KW-0539">Nucleus</keyword>
<keyword evidence="5" id="KW-0804">Transcription</keyword>
<dbReference type="FunFam" id="3.30.730.10:FF:000001">
    <property type="entry name" value="Ethylene-responsive transcription factor 2"/>
    <property type="match status" value="1"/>
</dbReference>
<keyword evidence="3" id="KW-0805">Transcription regulation</keyword>
<feature type="compositionally biased region" description="Pro residues" evidence="7">
    <location>
        <begin position="142"/>
        <end position="153"/>
    </location>
</feature>
<keyword evidence="10" id="KW-1185">Reference proteome</keyword>
<comment type="caution">
    <text evidence="9">The sequence shown here is derived from an EMBL/GenBank/DDBJ whole genome shotgun (WGS) entry which is preliminary data.</text>
</comment>
<dbReference type="Pfam" id="PF00847">
    <property type="entry name" value="AP2"/>
    <property type="match status" value="1"/>
</dbReference>
<protein>
    <recommendedName>
        <fullName evidence="8">AP2/ERF domain-containing protein</fullName>
    </recommendedName>
</protein>
<evidence type="ECO:0000256" key="4">
    <source>
        <dbReference type="ARBA" id="ARBA00023125"/>
    </source>
</evidence>
<feature type="region of interest" description="Disordered" evidence="7">
    <location>
        <begin position="1"/>
        <end position="26"/>
    </location>
</feature>
<evidence type="ECO:0000256" key="6">
    <source>
        <dbReference type="ARBA" id="ARBA00023242"/>
    </source>
</evidence>
<evidence type="ECO:0000313" key="10">
    <source>
        <dbReference type="Proteomes" id="UP001454036"/>
    </source>
</evidence>
<keyword evidence="2" id="KW-0611">Plant defense</keyword>
<proteinExistence type="predicted"/>
<evidence type="ECO:0000313" key="9">
    <source>
        <dbReference type="EMBL" id="GAA0165302.1"/>
    </source>
</evidence>